<protein>
    <recommendedName>
        <fullName evidence="5">SsuA/THI5-like domain-containing protein</fullName>
    </recommendedName>
</protein>
<dbReference type="Pfam" id="PF09084">
    <property type="entry name" value="NMT1"/>
    <property type="match status" value="1"/>
</dbReference>
<comment type="similarity">
    <text evidence="2">Belongs to the bacterial solute-binding protein SsuA/TauA family.</text>
</comment>
<evidence type="ECO:0000313" key="6">
    <source>
        <dbReference type="EMBL" id="OAV62149.1"/>
    </source>
</evidence>
<evidence type="ECO:0000313" key="7">
    <source>
        <dbReference type="Proteomes" id="UP000078292"/>
    </source>
</evidence>
<dbReference type="PROSITE" id="PS51257">
    <property type="entry name" value="PROKAR_LIPOPROTEIN"/>
    <property type="match status" value="1"/>
</dbReference>
<keyword evidence="3 4" id="KW-0732">Signal</keyword>
<evidence type="ECO:0000256" key="2">
    <source>
        <dbReference type="ARBA" id="ARBA00010742"/>
    </source>
</evidence>
<dbReference type="AlphaFoldDB" id="A0A1B7M191"/>
<dbReference type="OrthoDB" id="5174711at2"/>
<gene>
    <name evidence="6" type="ORF">A6F49_07610</name>
</gene>
<feature type="chain" id="PRO_5008597207" description="SsuA/THI5-like domain-containing protein" evidence="4">
    <location>
        <begin position="24"/>
        <end position="325"/>
    </location>
</feature>
<keyword evidence="7" id="KW-1185">Reference proteome</keyword>
<evidence type="ECO:0000256" key="4">
    <source>
        <dbReference type="SAM" id="SignalP"/>
    </source>
</evidence>
<feature type="signal peptide" evidence="4">
    <location>
        <begin position="1"/>
        <end position="23"/>
    </location>
</feature>
<dbReference type="EMBL" id="LXEY01000014">
    <property type="protein sequence ID" value="OAV62149.1"/>
    <property type="molecule type" value="Genomic_DNA"/>
</dbReference>
<dbReference type="SUPFAM" id="SSF53850">
    <property type="entry name" value="Periplasmic binding protein-like II"/>
    <property type="match status" value="1"/>
</dbReference>
<name>A0A1B7M191_9MICC</name>
<proteinExistence type="inferred from homology"/>
<dbReference type="Gene3D" id="3.40.190.10">
    <property type="entry name" value="Periplasmic binding protein-like II"/>
    <property type="match status" value="2"/>
</dbReference>
<dbReference type="PANTHER" id="PTHR30024:SF47">
    <property type="entry name" value="TAURINE-BINDING PERIPLASMIC PROTEIN"/>
    <property type="match status" value="1"/>
</dbReference>
<organism evidence="6 7">
    <name type="scientific">Enteractinococcus helveticum</name>
    <dbReference type="NCBI Taxonomy" id="1837282"/>
    <lineage>
        <taxon>Bacteria</taxon>
        <taxon>Bacillati</taxon>
        <taxon>Actinomycetota</taxon>
        <taxon>Actinomycetes</taxon>
        <taxon>Micrococcales</taxon>
        <taxon>Micrococcaceae</taxon>
    </lineage>
</organism>
<sequence>MTRKSLSLLATAAIAALALSACGDSGDTAESSPEETGELRTVNIGLMPIAPSVAVEYGIQKGIFEEHGFELNVNPGASGAASLPAVVAGQLDFDIGNPMSVAIANDQGMDIRIAAGFSNAIPEGDDIAGIIVRADSGIETYADLEGKTTAVVSLQGHNTLTTQDVAEKDGADPEGLDFTELQFGDMTAQLEQGNVDAAFMPEPFLSRALSDPANELLGYNFQDSIPGLPTLVTYTSGELIEKDPELVKDFQVAMEDVLTQAQENKDEALAMLTDFIDVPPEAAANMRIEDWDAEIKRDEIDQLNELALKHDYIQNPIDPEGFYYE</sequence>
<comment type="subcellular location">
    <subcellularLocation>
        <location evidence="1">Periplasm</location>
    </subcellularLocation>
</comment>
<dbReference type="RefSeq" id="WP_043057198.1">
    <property type="nucleotide sequence ID" value="NZ_LXEY01000014.1"/>
</dbReference>
<dbReference type="GO" id="GO:0042597">
    <property type="term" value="C:periplasmic space"/>
    <property type="evidence" value="ECO:0007669"/>
    <property type="project" value="UniProtKB-SubCell"/>
</dbReference>
<dbReference type="InterPro" id="IPR015168">
    <property type="entry name" value="SsuA/THI5"/>
</dbReference>
<accession>A0A1B7M191</accession>
<reference evidence="6 7" key="1">
    <citation type="submission" date="2016-04" db="EMBL/GenBank/DDBJ databases">
        <title>First whole genome shotgun sequence of the bacterium Enteractinococcus sp. strain UASWS1574.</title>
        <authorList>
            <person name="Crovadore J."/>
            <person name="Chablais R."/>
            <person name="Lefort F."/>
        </authorList>
    </citation>
    <scope>NUCLEOTIDE SEQUENCE [LARGE SCALE GENOMIC DNA]</scope>
    <source>
        <strain evidence="6 7">UASWS1574</strain>
    </source>
</reference>
<comment type="caution">
    <text evidence="6">The sequence shown here is derived from an EMBL/GenBank/DDBJ whole genome shotgun (WGS) entry which is preliminary data.</text>
</comment>
<dbReference type="PANTHER" id="PTHR30024">
    <property type="entry name" value="ALIPHATIC SULFONATES-BINDING PROTEIN-RELATED"/>
    <property type="match status" value="1"/>
</dbReference>
<evidence type="ECO:0000256" key="1">
    <source>
        <dbReference type="ARBA" id="ARBA00004418"/>
    </source>
</evidence>
<dbReference type="STRING" id="1837282.A6F49_07610"/>
<dbReference type="Proteomes" id="UP000078292">
    <property type="component" value="Unassembled WGS sequence"/>
</dbReference>
<evidence type="ECO:0000256" key="3">
    <source>
        <dbReference type="ARBA" id="ARBA00022729"/>
    </source>
</evidence>
<evidence type="ECO:0000259" key="5">
    <source>
        <dbReference type="Pfam" id="PF09084"/>
    </source>
</evidence>
<feature type="domain" description="SsuA/THI5-like" evidence="5">
    <location>
        <begin position="58"/>
        <end position="268"/>
    </location>
</feature>